<dbReference type="EMBL" id="CP012154">
    <property type="protein sequence ID" value="AKS41213.1"/>
    <property type="molecule type" value="Genomic_DNA"/>
</dbReference>
<organism evidence="3 4">
    <name type="scientific">Wenzhouxiangella marina</name>
    <dbReference type="NCBI Taxonomy" id="1579979"/>
    <lineage>
        <taxon>Bacteria</taxon>
        <taxon>Pseudomonadati</taxon>
        <taxon>Pseudomonadota</taxon>
        <taxon>Gammaproteobacteria</taxon>
        <taxon>Chromatiales</taxon>
        <taxon>Wenzhouxiangellaceae</taxon>
        <taxon>Wenzhouxiangella</taxon>
    </lineage>
</organism>
<dbReference type="AlphaFoldDB" id="A0A0K0XU63"/>
<dbReference type="Proteomes" id="UP000066624">
    <property type="component" value="Chromosome"/>
</dbReference>
<gene>
    <name evidence="3" type="ORF">WM2015_832</name>
</gene>
<dbReference type="KEGG" id="wma:WM2015_832"/>
<name>A0A0K0XU63_9GAMM</name>
<dbReference type="RefSeq" id="WP_049724866.1">
    <property type="nucleotide sequence ID" value="NZ_CP012154.1"/>
</dbReference>
<reference evidence="3 4" key="1">
    <citation type="submission" date="2015-07" db="EMBL/GenBank/DDBJ databases">
        <authorList>
            <person name="Noorani M."/>
        </authorList>
    </citation>
    <scope>NUCLEOTIDE SEQUENCE [LARGE SCALE GENOMIC DNA]</scope>
    <source>
        <strain evidence="3 4">KCTC 42284</strain>
    </source>
</reference>
<protein>
    <recommendedName>
        <fullName evidence="2">DUF3592 domain-containing protein</fullName>
    </recommendedName>
</protein>
<keyword evidence="4" id="KW-1185">Reference proteome</keyword>
<dbReference type="STRING" id="1579979.WM2015_832"/>
<dbReference type="InterPro" id="IPR021994">
    <property type="entry name" value="DUF3592"/>
</dbReference>
<proteinExistence type="predicted"/>
<sequence length="191" mass="20939">MPNPLRTIDAAEHPSRVGLRGWVERGCAISVCAIGLWLSLEAWLPVYLDHSTAYAEPVRAQVVESRFQGRSDSDWRLGPGQPVFAYRYVHRGRIFHASGYRPGGGLVEAVRRFPPGTMVTAYLDPARPQAAMLFPGVHGDQIARGLVGLCLLLSGMLFVQRLWPGPDPSASSPPSSAAPRWRSVLTKEPRS</sequence>
<feature type="domain" description="DUF3592" evidence="2">
    <location>
        <begin position="58"/>
        <end position="137"/>
    </location>
</feature>
<dbReference type="Pfam" id="PF12158">
    <property type="entry name" value="DUF3592"/>
    <property type="match status" value="1"/>
</dbReference>
<evidence type="ECO:0000256" key="1">
    <source>
        <dbReference type="SAM" id="MobiDB-lite"/>
    </source>
</evidence>
<evidence type="ECO:0000259" key="2">
    <source>
        <dbReference type="Pfam" id="PF12158"/>
    </source>
</evidence>
<accession>A0A0K0XU63</accession>
<feature type="compositionally biased region" description="Low complexity" evidence="1">
    <location>
        <begin position="168"/>
        <end position="179"/>
    </location>
</feature>
<evidence type="ECO:0000313" key="3">
    <source>
        <dbReference type="EMBL" id="AKS41213.1"/>
    </source>
</evidence>
<evidence type="ECO:0000313" key="4">
    <source>
        <dbReference type="Proteomes" id="UP000066624"/>
    </source>
</evidence>
<feature type="region of interest" description="Disordered" evidence="1">
    <location>
        <begin position="166"/>
        <end position="191"/>
    </location>
</feature>